<comment type="caution">
    <text evidence="1">The sequence shown here is derived from an EMBL/GenBank/DDBJ whole genome shotgun (WGS) entry which is preliminary data.</text>
</comment>
<evidence type="ECO:0000313" key="1">
    <source>
        <dbReference type="EMBL" id="PZO50735.1"/>
    </source>
</evidence>
<accession>A0A2W4YX34</accession>
<sequence>MSDLQQTIFGQSEAVGSRHHRMVGDYYPTPEGVTRSLLNRVPITGTVFECCAGHGAISDILELTDSTERLVLQSDLSWPSPNGELRDATEQRFWESWATLEAGGSPIDWTVTNPPFCEAEQILPLAWEYSRQGCAFLLRLSYLEPTAGRADWLNEMADHLRYLITLNPRPKFRRDTKKTDSVTAAWLVWEKGWSWQEKGIQLPFSFVSGW</sequence>
<reference evidence="2" key="1">
    <citation type="submission" date="2018-04" db="EMBL/GenBank/DDBJ databases">
        <authorList>
            <person name="Cornet L."/>
        </authorList>
    </citation>
    <scope>NUCLEOTIDE SEQUENCE [LARGE SCALE GENOMIC DNA]</scope>
</reference>
<reference evidence="1 2" key="2">
    <citation type="submission" date="2018-06" db="EMBL/GenBank/DDBJ databases">
        <title>Metagenomic assembly of (sub)arctic Cyanobacteria and their associated microbiome from non-axenic cultures.</title>
        <authorList>
            <person name="Baurain D."/>
        </authorList>
    </citation>
    <scope>NUCLEOTIDE SEQUENCE [LARGE SCALE GENOMIC DNA]</scope>
    <source>
        <strain evidence="1">ULC027bin1</strain>
    </source>
</reference>
<dbReference type="AlphaFoldDB" id="A0A2W4YX34"/>
<dbReference type="EMBL" id="QBMP01000182">
    <property type="protein sequence ID" value="PZO50735.1"/>
    <property type="molecule type" value="Genomic_DNA"/>
</dbReference>
<protein>
    <recommendedName>
        <fullName evidence="3">SAM-dependent methyltransferase</fullName>
    </recommendedName>
</protein>
<name>A0A2W4YX34_9CYAN</name>
<gene>
    <name evidence="1" type="ORF">DCF15_15570</name>
</gene>
<organism evidence="1 2">
    <name type="scientific">Phormidesmis priestleyi</name>
    <dbReference type="NCBI Taxonomy" id="268141"/>
    <lineage>
        <taxon>Bacteria</taxon>
        <taxon>Bacillati</taxon>
        <taxon>Cyanobacteriota</taxon>
        <taxon>Cyanophyceae</taxon>
        <taxon>Leptolyngbyales</taxon>
        <taxon>Leptolyngbyaceae</taxon>
        <taxon>Phormidesmis</taxon>
    </lineage>
</organism>
<proteinExistence type="predicted"/>
<dbReference type="Proteomes" id="UP000249794">
    <property type="component" value="Unassembled WGS sequence"/>
</dbReference>
<evidence type="ECO:0000313" key="2">
    <source>
        <dbReference type="Proteomes" id="UP000249794"/>
    </source>
</evidence>
<evidence type="ECO:0008006" key="3">
    <source>
        <dbReference type="Google" id="ProtNLM"/>
    </source>
</evidence>